<protein>
    <submittedName>
        <fullName evidence="1">Head completion/stabilization protein</fullName>
    </submittedName>
</protein>
<comment type="caution">
    <text evidence="1">The sequence shown here is derived from an EMBL/GenBank/DDBJ whole genome shotgun (WGS) entry which is preliminary data.</text>
</comment>
<dbReference type="EMBL" id="JBHTJN010000008">
    <property type="protein sequence ID" value="MFD0965986.1"/>
    <property type="molecule type" value="Genomic_DNA"/>
</dbReference>
<name>A0ABW3I7S3_9PAST</name>
<evidence type="ECO:0000313" key="1">
    <source>
        <dbReference type="EMBL" id="MFD0965986.1"/>
    </source>
</evidence>
<dbReference type="RefSeq" id="WP_380819543.1">
    <property type="nucleotide sequence ID" value="NZ_JBHTJN010000008.1"/>
</dbReference>
<accession>A0ABW3I7S3</accession>
<reference evidence="2" key="1">
    <citation type="journal article" date="2019" name="Int. J. Syst. Evol. Microbiol.">
        <title>The Global Catalogue of Microorganisms (GCM) 10K type strain sequencing project: providing services to taxonomists for standard genome sequencing and annotation.</title>
        <authorList>
            <consortium name="The Broad Institute Genomics Platform"/>
            <consortium name="The Broad Institute Genome Sequencing Center for Infectious Disease"/>
            <person name="Wu L."/>
            <person name="Ma J."/>
        </authorList>
    </citation>
    <scope>NUCLEOTIDE SEQUENCE [LARGE SCALE GENOMIC DNA]</scope>
    <source>
        <strain evidence="2">CCUG 61707</strain>
    </source>
</reference>
<proteinExistence type="predicted"/>
<gene>
    <name evidence="1" type="ORF">ACFQ02_03850</name>
</gene>
<dbReference type="Pfam" id="PF05926">
    <property type="entry name" value="Phage_GPL"/>
    <property type="match status" value="1"/>
</dbReference>
<keyword evidence="2" id="KW-1185">Reference proteome</keyword>
<dbReference type="InterPro" id="IPR009225">
    <property type="entry name" value="Phage_head_completion_GpL"/>
</dbReference>
<organism evidence="1 2">
    <name type="scientific">Seminibacterium arietis</name>
    <dbReference type="NCBI Taxonomy" id="1173502"/>
    <lineage>
        <taxon>Bacteria</taxon>
        <taxon>Pseudomonadati</taxon>
        <taxon>Pseudomonadota</taxon>
        <taxon>Gammaproteobacteria</taxon>
        <taxon>Pasteurellales</taxon>
        <taxon>Pasteurellaceae</taxon>
        <taxon>Seminibacterium</taxon>
    </lineage>
</organism>
<evidence type="ECO:0000313" key="2">
    <source>
        <dbReference type="Proteomes" id="UP001596996"/>
    </source>
</evidence>
<sequence>MFNGRSEEYSEKILKNNGFWADIPIKEFQLQRAIPLQIPQEMIEAALIESMLGVSLELITVAENYRLKGVQHVSEIPSILTQGLQQNYQTILYKKAVYARAKAILIPEFATLSAREIHEKREYIEEQKSLEAEAVQAIRLLKGKKRGSVCLI</sequence>
<dbReference type="Proteomes" id="UP001596996">
    <property type="component" value="Unassembled WGS sequence"/>
</dbReference>